<comment type="caution">
    <text evidence="1">The sequence shown here is derived from an EMBL/GenBank/DDBJ whole genome shotgun (WGS) entry which is preliminary data.</text>
</comment>
<proteinExistence type="predicted"/>
<dbReference type="EMBL" id="CM023482">
    <property type="protein sequence ID" value="KAH6937740.1"/>
    <property type="molecule type" value="Genomic_DNA"/>
</dbReference>
<evidence type="ECO:0000313" key="1">
    <source>
        <dbReference type="EMBL" id="KAH6937740.1"/>
    </source>
</evidence>
<name>A0ACB7ST21_HYAAI</name>
<protein>
    <submittedName>
        <fullName evidence="1">Uncharacterized protein</fullName>
    </submittedName>
</protein>
<reference evidence="1" key="1">
    <citation type="submission" date="2020-05" db="EMBL/GenBank/DDBJ databases">
        <title>Large-scale comparative analyses of tick genomes elucidate their genetic diversity and vector capacities.</title>
        <authorList>
            <person name="Jia N."/>
            <person name="Wang J."/>
            <person name="Shi W."/>
            <person name="Du L."/>
            <person name="Sun Y."/>
            <person name="Zhan W."/>
            <person name="Jiang J."/>
            <person name="Wang Q."/>
            <person name="Zhang B."/>
            <person name="Ji P."/>
            <person name="Sakyi L.B."/>
            <person name="Cui X."/>
            <person name="Yuan T."/>
            <person name="Jiang B."/>
            <person name="Yang W."/>
            <person name="Lam T.T.-Y."/>
            <person name="Chang Q."/>
            <person name="Ding S."/>
            <person name="Wang X."/>
            <person name="Zhu J."/>
            <person name="Ruan X."/>
            <person name="Zhao L."/>
            <person name="Wei J."/>
            <person name="Que T."/>
            <person name="Du C."/>
            <person name="Cheng J."/>
            <person name="Dai P."/>
            <person name="Han X."/>
            <person name="Huang E."/>
            <person name="Gao Y."/>
            <person name="Liu J."/>
            <person name="Shao H."/>
            <person name="Ye R."/>
            <person name="Li L."/>
            <person name="Wei W."/>
            <person name="Wang X."/>
            <person name="Wang C."/>
            <person name="Yang T."/>
            <person name="Huo Q."/>
            <person name="Li W."/>
            <person name="Guo W."/>
            <person name="Chen H."/>
            <person name="Zhou L."/>
            <person name="Ni X."/>
            <person name="Tian J."/>
            <person name="Zhou Y."/>
            <person name="Sheng Y."/>
            <person name="Liu T."/>
            <person name="Pan Y."/>
            <person name="Xia L."/>
            <person name="Li J."/>
            <person name="Zhao F."/>
            <person name="Cao W."/>
        </authorList>
    </citation>
    <scope>NUCLEOTIDE SEQUENCE</scope>
    <source>
        <strain evidence="1">Hyas-2018</strain>
    </source>
</reference>
<accession>A0ACB7ST21</accession>
<evidence type="ECO:0000313" key="2">
    <source>
        <dbReference type="Proteomes" id="UP000821845"/>
    </source>
</evidence>
<keyword evidence="2" id="KW-1185">Reference proteome</keyword>
<dbReference type="Proteomes" id="UP000821845">
    <property type="component" value="Chromosome 2"/>
</dbReference>
<organism evidence="1 2">
    <name type="scientific">Hyalomma asiaticum</name>
    <name type="common">Tick</name>
    <dbReference type="NCBI Taxonomy" id="266040"/>
    <lineage>
        <taxon>Eukaryota</taxon>
        <taxon>Metazoa</taxon>
        <taxon>Ecdysozoa</taxon>
        <taxon>Arthropoda</taxon>
        <taxon>Chelicerata</taxon>
        <taxon>Arachnida</taxon>
        <taxon>Acari</taxon>
        <taxon>Parasitiformes</taxon>
        <taxon>Ixodida</taxon>
        <taxon>Ixodoidea</taxon>
        <taxon>Ixodidae</taxon>
        <taxon>Hyalomminae</taxon>
        <taxon>Hyalomma</taxon>
    </lineage>
</organism>
<gene>
    <name evidence="1" type="ORF">HPB50_003747</name>
</gene>
<sequence>MSAFGVTVSAAAKAVYEEMNEKKHRYIVFYVNDKWVIEAETTGQRSATYADLLEKLRQNYANECRCLVFDYAYTKDGDAREKRVLIKWSPKQANMKQQMTYESSFSTLRKELAAISAEIVASSVEEASQEAIDARCRRQV</sequence>